<name>A0A4R5KMB9_9BACL</name>
<dbReference type="PANTHER" id="PTHR46211">
    <property type="entry name" value="GLYCEROPHOSPHORYL DIESTER PHOSPHODIESTERASE"/>
    <property type="match status" value="1"/>
</dbReference>
<dbReference type="CDD" id="cd08566">
    <property type="entry name" value="GDPD_AtGDE_like"/>
    <property type="match status" value="1"/>
</dbReference>
<dbReference type="Proteomes" id="UP000295636">
    <property type="component" value="Unassembled WGS sequence"/>
</dbReference>
<accession>A0A4R5KMB9</accession>
<evidence type="ECO:0000313" key="3">
    <source>
        <dbReference type="Proteomes" id="UP000295636"/>
    </source>
</evidence>
<evidence type="ECO:0000259" key="1">
    <source>
        <dbReference type="PROSITE" id="PS51704"/>
    </source>
</evidence>
<evidence type="ECO:0000313" key="2">
    <source>
        <dbReference type="EMBL" id="TDF95747.1"/>
    </source>
</evidence>
<dbReference type="SUPFAM" id="SSF51695">
    <property type="entry name" value="PLC-like phosphodiesterases"/>
    <property type="match status" value="1"/>
</dbReference>
<sequence length="278" mass="31780">MTLLSATDHQAAEPRIHWQAHQSTNAEMPENTMAAMQYAWELGGIPEIDIRQTADGIIIGMHDPTPKRTTSASEADQDRLIAECTFEQVQAWDAGIKFSEKFRGEKVPALEQILAVLAGHPERELYLDYKQVDLEKLAELIGRYGLGRQIIFCHREHENCKTMKRLAPAVRTMLWIPDGEIEGNFANALETGFDSLDIIQLHLKDAEAGGEWRYKVGRDYLQQALSRLSETDRELEVLPFHFDQDSLFALLDIGIRRFAVDEPKVFVETLSRYRQRQV</sequence>
<dbReference type="GO" id="GO:0008081">
    <property type="term" value="F:phosphoric diester hydrolase activity"/>
    <property type="evidence" value="ECO:0007669"/>
    <property type="project" value="InterPro"/>
</dbReference>
<keyword evidence="3" id="KW-1185">Reference proteome</keyword>
<dbReference type="EMBL" id="SMRT01000009">
    <property type="protein sequence ID" value="TDF95747.1"/>
    <property type="molecule type" value="Genomic_DNA"/>
</dbReference>
<dbReference type="GO" id="GO:0006629">
    <property type="term" value="P:lipid metabolic process"/>
    <property type="evidence" value="ECO:0007669"/>
    <property type="project" value="InterPro"/>
</dbReference>
<dbReference type="AlphaFoldDB" id="A0A4R5KMB9"/>
<dbReference type="InterPro" id="IPR030395">
    <property type="entry name" value="GP_PDE_dom"/>
</dbReference>
<organism evidence="2 3">
    <name type="scientific">Paenibacillus piri</name>
    <dbReference type="NCBI Taxonomy" id="2547395"/>
    <lineage>
        <taxon>Bacteria</taxon>
        <taxon>Bacillati</taxon>
        <taxon>Bacillota</taxon>
        <taxon>Bacilli</taxon>
        <taxon>Bacillales</taxon>
        <taxon>Paenibacillaceae</taxon>
        <taxon>Paenibacillus</taxon>
    </lineage>
</organism>
<dbReference type="InterPro" id="IPR017946">
    <property type="entry name" value="PLC-like_Pdiesterase_TIM-brl"/>
</dbReference>
<protein>
    <submittedName>
        <fullName evidence="2">Glycerophosphodiester phosphodiesterase family protein</fullName>
    </submittedName>
</protein>
<proteinExistence type="predicted"/>
<dbReference type="Pfam" id="PF03009">
    <property type="entry name" value="GDPD"/>
    <property type="match status" value="1"/>
</dbReference>
<dbReference type="Gene3D" id="3.20.20.190">
    <property type="entry name" value="Phosphatidylinositol (PI) phosphodiesterase"/>
    <property type="match status" value="1"/>
</dbReference>
<dbReference type="PROSITE" id="PS51704">
    <property type="entry name" value="GP_PDE"/>
    <property type="match status" value="1"/>
</dbReference>
<dbReference type="PANTHER" id="PTHR46211:SF14">
    <property type="entry name" value="GLYCEROPHOSPHODIESTER PHOSPHODIESTERASE"/>
    <property type="match status" value="1"/>
</dbReference>
<feature type="domain" description="GP-PDE" evidence="1">
    <location>
        <begin position="16"/>
        <end position="270"/>
    </location>
</feature>
<gene>
    <name evidence="2" type="ORF">E1757_18565</name>
</gene>
<comment type="caution">
    <text evidence="2">The sequence shown here is derived from an EMBL/GenBank/DDBJ whole genome shotgun (WGS) entry which is preliminary data.</text>
</comment>
<dbReference type="OrthoDB" id="260636at2"/>
<reference evidence="2 3" key="1">
    <citation type="submission" date="2019-03" db="EMBL/GenBank/DDBJ databases">
        <title>This is whole genome sequence of Paenibacillus sp MS74 strain.</title>
        <authorList>
            <person name="Trinh H.N."/>
        </authorList>
    </citation>
    <scope>NUCLEOTIDE SEQUENCE [LARGE SCALE GENOMIC DNA]</scope>
    <source>
        <strain evidence="2 3">MS74</strain>
    </source>
</reference>